<dbReference type="InterPro" id="IPR011335">
    <property type="entry name" value="Restrct_endonuc-II-like"/>
</dbReference>
<proteinExistence type="predicted"/>
<evidence type="ECO:0000313" key="3">
    <source>
        <dbReference type="Proteomes" id="UP000727993"/>
    </source>
</evidence>
<evidence type="ECO:0000313" key="2">
    <source>
        <dbReference type="EMBL" id="MBK9298140.1"/>
    </source>
</evidence>
<feature type="domain" description="Restriction endonuclease type II-like" evidence="1">
    <location>
        <begin position="267"/>
        <end position="325"/>
    </location>
</feature>
<accession>A0A936TGV9</accession>
<protein>
    <submittedName>
        <fullName evidence="2">DUF559 domain-containing protein</fullName>
    </submittedName>
</protein>
<reference evidence="2 3" key="1">
    <citation type="submission" date="2020-10" db="EMBL/GenBank/DDBJ databases">
        <title>Connecting structure to function with the recovery of over 1000 high-quality activated sludge metagenome-assembled genomes encoding full-length rRNA genes using long-read sequencing.</title>
        <authorList>
            <person name="Singleton C.M."/>
            <person name="Petriglieri F."/>
            <person name="Kristensen J.M."/>
            <person name="Kirkegaard R.H."/>
            <person name="Michaelsen T.Y."/>
            <person name="Andersen M.H."/>
            <person name="Karst S.M."/>
            <person name="Dueholm M.S."/>
            <person name="Nielsen P.H."/>
            <person name="Albertsen M."/>
        </authorList>
    </citation>
    <scope>NUCLEOTIDE SEQUENCE [LARGE SCALE GENOMIC DNA]</scope>
    <source>
        <strain evidence="2">Lyne_18-Q3-R50-59_MAXAC.006</strain>
    </source>
</reference>
<sequence>MTNSNAMPVEPSVLALAERQLGLISDRQLDELGIDRRRWVRAVANQQWLDLSGRVWLRSGAPCSGLTCGRAVVLHCGAGSAVSHHSAAALWGIPGFRLWPLQVSVPRTSWGGTDRIELSLPRNFVDDQRAIDHRVLVHRPTAWPDRATGMIDGVDVVRPALLLLQLAPVVAPKRLQRILDHLWSRGLLSGPSVAAELAPMLGRGRAGVVAIRTMLDRCGPGYVPPESNLEARLIDLIDAAGIPRPLRQKDLGDNVRWLGRVDLYWPQWLLVVEVDSDRYHGALSDREDDAKRQRALEAAGYTVVRVTEFELWHRRDQVIDRLRSAVAAARAHVAA</sequence>
<dbReference type="SUPFAM" id="SSF52980">
    <property type="entry name" value="Restriction endonuclease-like"/>
    <property type="match status" value="1"/>
</dbReference>
<dbReference type="EMBL" id="JADJZA010000008">
    <property type="protein sequence ID" value="MBK9298140.1"/>
    <property type="molecule type" value="Genomic_DNA"/>
</dbReference>
<gene>
    <name evidence="2" type="ORF">IPN02_15155</name>
</gene>
<dbReference type="AlphaFoldDB" id="A0A936TGV9"/>
<organism evidence="2 3">
    <name type="scientific">Candidatus Neomicrothrix subdominans</name>
    <dbReference type="NCBI Taxonomy" id="2954438"/>
    <lineage>
        <taxon>Bacteria</taxon>
        <taxon>Bacillati</taxon>
        <taxon>Actinomycetota</taxon>
        <taxon>Acidimicrobiia</taxon>
        <taxon>Acidimicrobiales</taxon>
        <taxon>Microthrixaceae</taxon>
        <taxon>Candidatus Neomicrothrix</taxon>
    </lineage>
</organism>
<dbReference type="Pfam" id="PF18741">
    <property type="entry name" value="MTES_1575"/>
    <property type="match status" value="1"/>
</dbReference>
<dbReference type="InterPro" id="IPR049468">
    <property type="entry name" value="Restrct_endonuc-II-like_dom"/>
</dbReference>
<name>A0A936TGV9_9ACTN</name>
<comment type="caution">
    <text evidence="2">The sequence shown here is derived from an EMBL/GenBank/DDBJ whole genome shotgun (WGS) entry which is preliminary data.</text>
</comment>
<dbReference type="Proteomes" id="UP000727993">
    <property type="component" value="Unassembled WGS sequence"/>
</dbReference>
<evidence type="ECO:0000259" key="1">
    <source>
        <dbReference type="Pfam" id="PF18741"/>
    </source>
</evidence>
<dbReference type="Gene3D" id="3.40.960.10">
    <property type="entry name" value="VSR Endonuclease"/>
    <property type="match status" value="1"/>
</dbReference>